<keyword evidence="7 10" id="KW-0235">DNA replication</keyword>
<dbReference type="GO" id="GO:0003887">
    <property type="term" value="F:DNA-directed DNA polymerase activity"/>
    <property type="evidence" value="ECO:0007669"/>
    <property type="project" value="UniProtKB-UniRule"/>
</dbReference>
<dbReference type="CDD" id="cd00140">
    <property type="entry name" value="beta_clamp"/>
    <property type="match status" value="1"/>
</dbReference>
<comment type="function">
    <text evidence="10">Confers DNA tethering and processivity to DNA polymerases and other proteins. Acts as a clamp, forming a ring around DNA (a reaction catalyzed by the clamp-loading complex) which diffuses in an ATP-independent manner freely and bidirectionally along dsDNA. Initially characterized for its ability to contact the catalytic subunit of DNA polymerase III (Pol III), a complex, multichain enzyme responsible for most of the replicative synthesis in bacteria; Pol III exhibits 3'-5' exonuclease proofreading activity. The beta chain is required for initiation of replication as well as for processivity of DNA replication.</text>
</comment>
<dbReference type="Gene3D" id="3.10.150.10">
    <property type="entry name" value="DNA Polymerase III, subunit A, domain 2"/>
    <property type="match status" value="1"/>
</dbReference>
<evidence type="ECO:0000256" key="7">
    <source>
        <dbReference type="ARBA" id="ARBA00022705"/>
    </source>
</evidence>
<dbReference type="PANTHER" id="PTHR30478:SF0">
    <property type="entry name" value="BETA SLIDING CLAMP"/>
    <property type="match status" value="1"/>
</dbReference>
<dbReference type="InterPro" id="IPR022637">
    <property type="entry name" value="DNA_polIII_beta_cen"/>
</dbReference>
<feature type="domain" description="DNA polymerase III beta sliding clamp central" evidence="12">
    <location>
        <begin position="130"/>
        <end position="244"/>
    </location>
</feature>
<dbReference type="SMART" id="SM00480">
    <property type="entry name" value="POL3Bc"/>
    <property type="match status" value="1"/>
</dbReference>
<dbReference type="GO" id="GO:0003677">
    <property type="term" value="F:DNA binding"/>
    <property type="evidence" value="ECO:0007669"/>
    <property type="project" value="UniProtKB-UniRule"/>
</dbReference>
<evidence type="ECO:0000256" key="4">
    <source>
        <dbReference type="ARBA" id="ARBA00022490"/>
    </source>
</evidence>
<keyword evidence="9" id="KW-0238">DNA-binding</keyword>
<sequence>MLKIKASNEKLLGPLQQVTGIVERRHTLPILSNVLITAGGGHVDFLATDLEVQITSRAELDGGAEGAVTVGARKLFDILRALPADADVSLEAKDNRMTVKAGKSRFNLQTLAAGDFPKMVEAKDASRTLTVPQNALKEALGLVQFAMAVQDIRYYLNGVLFSVDKNTLRVVATDGHRLSFASRDLGSDHGNVEAILPRKTVIELIKLLGDTDETVSIAMGSNQVRFTFGGLEIVSKIVEGKFPDYQKVIPAQHKNQVSIDRATLAQSLNRAAILSNEKIRGVRLVFTKNALSIICTNNEQEEAEEGLALDYDGDPLDIGFNISYLLDVLNHVDSDQVSVTMGDSNSSALIQIPGRDDFKYVVMPMRI</sequence>
<name>A0A6M4GTJ1_9PROT</name>
<dbReference type="Proteomes" id="UP000501534">
    <property type="component" value="Chromosome"/>
</dbReference>
<dbReference type="GO" id="GO:0009360">
    <property type="term" value="C:DNA polymerase III complex"/>
    <property type="evidence" value="ECO:0007669"/>
    <property type="project" value="InterPro"/>
</dbReference>
<evidence type="ECO:0000313" key="14">
    <source>
        <dbReference type="EMBL" id="QJR08967.1"/>
    </source>
</evidence>
<keyword evidence="6 10" id="KW-0548">Nucleotidyltransferase</keyword>
<evidence type="ECO:0000256" key="10">
    <source>
        <dbReference type="PIRNR" id="PIRNR000804"/>
    </source>
</evidence>
<dbReference type="Pfam" id="PF02768">
    <property type="entry name" value="DNA_pol3_beta_3"/>
    <property type="match status" value="1"/>
</dbReference>
<dbReference type="GO" id="GO:0005737">
    <property type="term" value="C:cytoplasm"/>
    <property type="evidence" value="ECO:0007669"/>
    <property type="project" value="UniProtKB-SubCell"/>
</dbReference>
<dbReference type="Pfam" id="PF02767">
    <property type="entry name" value="DNA_pol3_beta_2"/>
    <property type="match status" value="1"/>
</dbReference>
<dbReference type="GO" id="GO:0008408">
    <property type="term" value="F:3'-5' exonuclease activity"/>
    <property type="evidence" value="ECO:0007669"/>
    <property type="project" value="InterPro"/>
</dbReference>
<comment type="similarity">
    <text evidence="2 10">Belongs to the beta sliding clamp family.</text>
</comment>
<evidence type="ECO:0000259" key="13">
    <source>
        <dbReference type="Pfam" id="PF02768"/>
    </source>
</evidence>
<proteinExistence type="inferred from homology"/>
<comment type="subcellular location">
    <subcellularLocation>
        <location evidence="1 10">Cytoplasm</location>
    </subcellularLocation>
</comment>
<dbReference type="SUPFAM" id="SSF55979">
    <property type="entry name" value="DNA clamp"/>
    <property type="match status" value="3"/>
</dbReference>
<dbReference type="Pfam" id="PF00712">
    <property type="entry name" value="DNA_pol3_beta"/>
    <property type="match status" value="1"/>
</dbReference>
<evidence type="ECO:0000256" key="8">
    <source>
        <dbReference type="ARBA" id="ARBA00022932"/>
    </source>
</evidence>
<evidence type="ECO:0000256" key="2">
    <source>
        <dbReference type="ARBA" id="ARBA00010752"/>
    </source>
</evidence>
<keyword evidence="4 10" id="KW-0963">Cytoplasm</keyword>
<keyword evidence="8 10" id="KW-0239">DNA-directed DNA polymerase</keyword>
<evidence type="ECO:0000259" key="11">
    <source>
        <dbReference type="Pfam" id="PF00712"/>
    </source>
</evidence>
<comment type="subunit">
    <text evidence="10">Forms a ring-shaped head-to-tail homodimer around DNA.</text>
</comment>
<dbReference type="RefSeq" id="WP_171088677.1">
    <property type="nucleotide sequence ID" value="NZ_CP053069.1"/>
</dbReference>
<feature type="domain" description="DNA polymerase III beta sliding clamp N-terminal" evidence="11">
    <location>
        <begin position="3"/>
        <end position="119"/>
    </location>
</feature>
<evidence type="ECO:0000313" key="15">
    <source>
        <dbReference type="Proteomes" id="UP000501534"/>
    </source>
</evidence>
<reference evidence="14 15" key="1">
    <citation type="submission" date="2020-04" db="EMBL/GenBank/DDBJ databases">
        <title>Usitatibacter rugosus gen. nov., sp. nov. and Usitatibacter palustris sp. nov., novel members of Usitatibacteraceae fam. nov. within the order Nitrosomonadales isolated from soil.</title>
        <authorList>
            <person name="Huber K.J."/>
            <person name="Neumann-Schaal M."/>
            <person name="Geppert A."/>
            <person name="Luckner M."/>
            <person name="Wanner G."/>
            <person name="Overmann J."/>
        </authorList>
    </citation>
    <scope>NUCLEOTIDE SEQUENCE [LARGE SCALE GENOMIC DNA]</scope>
    <source>
        <strain evidence="14 15">0125_3</strain>
    </source>
</reference>
<dbReference type="KEGG" id="uru:DSM104443_00002"/>
<evidence type="ECO:0000256" key="5">
    <source>
        <dbReference type="ARBA" id="ARBA00022679"/>
    </source>
</evidence>
<keyword evidence="15" id="KW-1185">Reference proteome</keyword>
<dbReference type="PIRSF" id="PIRSF000804">
    <property type="entry name" value="DNA_pol_III_b"/>
    <property type="match status" value="1"/>
</dbReference>
<evidence type="ECO:0000256" key="6">
    <source>
        <dbReference type="ARBA" id="ARBA00022695"/>
    </source>
</evidence>
<dbReference type="InterPro" id="IPR001001">
    <property type="entry name" value="DNA_polIII_beta"/>
</dbReference>
<dbReference type="InterPro" id="IPR046938">
    <property type="entry name" value="DNA_clamp_sf"/>
</dbReference>
<keyword evidence="5 10" id="KW-0808">Transferase</keyword>
<dbReference type="NCBIfam" id="TIGR00663">
    <property type="entry name" value="dnan"/>
    <property type="match status" value="1"/>
</dbReference>
<organism evidence="14 15">
    <name type="scientific">Usitatibacter rugosus</name>
    <dbReference type="NCBI Taxonomy" id="2732067"/>
    <lineage>
        <taxon>Bacteria</taxon>
        <taxon>Pseudomonadati</taxon>
        <taxon>Pseudomonadota</taxon>
        <taxon>Betaproteobacteria</taxon>
        <taxon>Nitrosomonadales</taxon>
        <taxon>Usitatibacteraceae</taxon>
        <taxon>Usitatibacter</taxon>
    </lineage>
</organism>
<evidence type="ECO:0000259" key="12">
    <source>
        <dbReference type="Pfam" id="PF02767"/>
    </source>
</evidence>
<dbReference type="InterPro" id="IPR022634">
    <property type="entry name" value="DNA_polIII_beta_N"/>
</dbReference>
<dbReference type="GO" id="GO:0006271">
    <property type="term" value="P:DNA strand elongation involved in DNA replication"/>
    <property type="evidence" value="ECO:0007669"/>
    <property type="project" value="TreeGrafter"/>
</dbReference>
<dbReference type="AlphaFoldDB" id="A0A6M4GTJ1"/>
<protein>
    <recommendedName>
        <fullName evidence="3 10">Beta sliding clamp</fullName>
    </recommendedName>
</protein>
<evidence type="ECO:0000256" key="1">
    <source>
        <dbReference type="ARBA" id="ARBA00004496"/>
    </source>
</evidence>
<dbReference type="InterPro" id="IPR022635">
    <property type="entry name" value="DNA_polIII_beta_C"/>
</dbReference>
<dbReference type="PANTHER" id="PTHR30478">
    <property type="entry name" value="DNA POLYMERASE III SUBUNIT BETA"/>
    <property type="match status" value="1"/>
</dbReference>
<gene>
    <name evidence="14" type="primary">dnaN</name>
    <name evidence="14" type="ORF">DSM104443_00002</name>
</gene>
<dbReference type="Gene3D" id="3.70.10.10">
    <property type="match status" value="1"/>
</dbReference>
<evidence type="ECO:0000256" key="3">
    <source>
        <dbReference type="ARBA" id="ARBA00021035"/>
    </source>
</evidence>
<accession>A0A6M4GTJ1</accession>
<evidence type="ECO:0000256" key="9">
    <source>
        <dbReference type="ARBA" id="ARBA00023125"/>
    </source>
</evidence>
<feature type="domain" description="DNA polymerase III beta sliding clamp C-terminal" evidence="13">
    <location>
        <begin position="247"/>
        <end position="366"/>
    </location>
</feature>
<dbReference type="EMBL" id="CP053069">
    <property type="protein sequence ID" value="QJR08967.1"/>
    <property type="molecule type" value="Genomic_DNA"/>
</dbReference>